<evidence type="ECO:0000313" key="1">
    <source>
        <dbReference type="EMBL" id="XCH40519.1"/>
    </source>
</evidence>
<gene>
    <name evidence="1" type="ORF">YRYPWZST_CDS0118</name>
</gene>
<name>A0AAU8GEU5_9CAUD</name>
<reference evidence="1" key="1">
    <citation type="submission" date="2024-05" db="EMBL/GenBank/DDBJ databases">
        <authorList>
            <person name="Mugo M.M."/>
            <person name="Musyoki A.M."/>
            <person name="Makumi A.M."/>
            <person name="Mutai I."/>
            <person name="Drechsel O."/>
            <person name="Kering K.K."/>
            <person name="Muturi P."/>
            <person name="Mbae C.K."/>
            <person name="Kariuki S.M."/>
        </authorList>
    </citation>
    <scope>NUCLEOTIDE SEQUENCE</scope>
</reference>
<organism evidence="1">
    <name type="scientific">Salmonella phage vB_SEnST11_KE23</name>
    <dbReference type="NCBI Taxonomy" id="3161174"/>
    <lineage>
        <taxon>Viruses</taxon>
        <taxon>Duplodnaviria</taxon>
        <taxon>Heunggongvirae</taxon>
        <taxon>Uroviricota</taxon>
        <taxon>Caudoviricetes</taxon>
        <taxon>Vequintavirinae</taxon>
        <taxon>Seunavirus</taxon>
    </lineage>
</organism>
<protein>
    <submittedName>
        <fullName evidence="1">Uncharacterized protein</fullName>
    </submittedName>
</protein>
<proteinExistence type="predicted"/>
<dbReference type="EMBL" id="PP856722">
    <property type="protein sequence ID" value="XCH40519.1"/>
    <property type="molecule type" value="Genomic_DNA"/>
</dbReference>
<accession>A0AAU8GEU5</accession>
<sequence length="41" mass="4769">MSQDLKELEDKLNRWFEKGYHISGGIAIDGKWYVAVVVKPF</sequence>